<dbReference type="InterPro" id="IPR003599">
    <property type="entry name" value="Ig_sub"/>
</dbReference>
<dbReference type="GeneTree" id="ENSGT00940000163670"/>
<proteinExistence type="predicted"/>
<dbReference type="InterPro" id="IPR051713">
    <property type="entry name" value="T-cell_Activation_Regulation"/>
</dbReference>
<feature type="compositionally biased region" description="Basic and acidic residues" evidence="11">
    <location>
        <begin position="159"/>
        <end position="172"/>
    </location>
</feature>
<dbReference type="GO" id="GO:0042130">
    <property type="term" value="P:negative regulation of T cell proliferation"/>
    <property type="evidence" value="ECO:0007669"/>
    <property type="project" value="TreeGrafter"/>
</dbReference>
<evidence type="ECO:0000256" key="7">
    <source>
        <dbReference type="ARBA" id="ARBA00023157"/>
    </source>
</evidence>
<evidence type="ECO:0000256" key="5">
    <source>
        <dbReference type="ARBA" id="ARBA00022989"/>
    </source>
</evidence>
<dbReference type="Proteomes" id="UP000264800">
    <property type="component" value="Unplaced"/>
</dbReference>
<keyword evidence="14" id="KW-1185">Reference proteome</keyword>
<dbReference type="GO" id="GO:0071222">
    <property type="term" value="P:cellular response to lipopolysaccharide"/>
    <property type="evidence" value="ECO:0007669"/>
    <property type="project" value="TreeGrafter"/>
</dbReference>
<keyword evidence="7" id="KW-1015">Disulfide bond</keyword>
<protein>
    <recommendedName>
        <fullName evidence="12">Ig-like domain-containing protein</fullName>
    </recommendedName>
</protein>
<dbReference type="InterPro" id="IPR007110">
    <property type="entry name" value="Ig-like_dom"/>
</dbReference>
<keyword evidence="4" id="KW-0732">Signal</keyword>
<dbReference type="Ensembl" id="ENSKMAT00000020798.1">
    <property type="protein sequence ID" value="ENSKMAP00000020529.1"/>
    <property type="gene ID" value="ENSKMAG00000015207.1"/>
</dbReference>
<dbReference type="GO" id="GO:0006955">
    <property type="term" value="P:immune response"/>
    <property type="evidence" value="ECO:0007669"/>
    <property type="project" value="TreeGrafter"/>
</dbReference>
<sequence>VSFTIWVYITLKLNPEVTCVFSSSCLLPCQFQFDSDPVIHWIYLITGDPHIHSYYSNQDQLGHQDQRFKGRTSLFKDQISRGNASLLLRGVKVQDQGRYQCFTSTTGGNQKSFINLKTETPVSEVSISQEGNRITCSSEGIYPEPELTWSTSPPSNMELQDRPRVQQTEEHSSDVPVSNFTWRFNHSQIILTKTEGETSSRVSEEWRKHVEEVSESGSLTLKDLSSTHEGVYTCEARNKEETIISNIFLRISKFFQRLNKCKM</sequence>
<dbReference type="InterPro" id="IPR003598">
    <property type="entry name" value="Ig_sub2"/>
</dbReference>
<dbReference type="SMART" id="SM00409">
    <property type="entry name" value="IG"/>
    <property type="match status" value="2"/>
</dbReference>
<keyword evidence="3" id="KW-0812">Transmembrane</keyword>
<reference evidence="13" key="1">
    <citation type="submission" date="2025-08" db="UniProtKB">
        <authorList>
            <consortium name="Ensembl"/>
        </authorList>
    </citation>
    <scope>IDENTIFICATION</scope>
</reference>
<evidence type="ECO:0000313" key="14">
    <source>
        <dbReference type="Proteomes" id="UP000264800"/>
    </source>
</evidence>
<dbReference type="PANTHER" id="PTHR25466:SF14">
    <property type="entry name" value="BUTYROPHILIN SUBFAMILY 2 MEMBER A2-LIKE-RELATED"/>
    <property type="match status" value="1"/>
</dbReference>
<dbReference type="Pfam" id="PF07686">
    <property type="entry name" value="V-set"/>
    <property type="match status" value="1"/>
</dbReference>
<dbReference type="SMART" id="SM00408">
    <property type="entry name" value="IGc2"/>
    <property type="match status" value="2"/>
</dbReference>
<organism evidence="13 14">
    <name type="scientific">Kryptolebias marmoratus</name>
    <name type="common">Mangrove killifish</name>
    <name type="synonym">Rivulus marmoratus</name>
    <dbReference type="NCBI Taxonomy" id="37003"/>
    <lineage>
        <taxon>Eukaryota</taxon>
        <taxon>Metazoa</taxon>
        <taxon>Chordata</taxon>
        <taxon>Craniata</taxon>
        <taxon>Vertebrata</taxon>
        <taxon>Euteleostomi</taxon>
        <taxon>Actinopterygii</taxon>
        <taxon>Neopterygii</taxon>
        <taxon>Teleostei</taxon>
        <taxon>Neoteleostei</taxon>
        <taxon>Acanthomorphata</taxon>
        <taxon>Ovalentaria</taxon>
        <taxon>Atherinomorphae</taxon>
        <taxon>Cyprinodontiformes</taxon>
        <taxon>Rivulidae</taxon>
        <taxon>Kryptolebias</taxon>
    </lineage>
</organism>
<keyword evidence="6" id="KW-0472">Membrane</keyword>
<evidence type="ECO:0000256" key="1">
    <source>
        <dbReference type="ARBA" id="ARBA00004251"/>
    </source>
</evidence>
<feature type="domain" description="Ig-like" evidence="12">
    <location>
        <begin position="1"/>
        <end position="115"/>
    </location>
</feature>
<keyword evidence="8" id="KW-0675">Receptor</keyword>
<feature type="domain" description="Ig-like" evidence="12">
    <location>
        <begin position="121"/>
        <end position="245"/>
    </location>
</feature>
<dbReference type="CDD" id="cd00096">
    <property type="entry name" value="Ig"/>
    <property type="match status" value="1"/>
</dbReference>
<name>A0A3Q3B823_KRYMA</name>
<evidence type="ECO:0000256" key="3">
    <source>
        <dbReference type="ARBA" id="ARBA00022692"/>
    </source>
</evidence>
<dbReference type="GO" id="GO:0007166">
    <property type="term" value="P:cell surface receptor signaling pathway"/>
    <property type="evidence" value="ECO:0007669"/>
    <property type="project" value="TreeGrafter"/>
</dbReference>
<dbReference type="AlphaFoldDB" id="A0A3Q3B823"/>
<dbReference type="InterPro" id="IPR036179">
    <property type="entry name" value="Ig-like_dom_sf"/>
</dbReference>
<evidence type="ECO:0000313" key="13">
    <source>
        <dbReference type="Ensembl" id="ENSKMAP00000020529.1"/>
    </source>
</evidence>
<keyword evidence="9" id="KW-0325">Glycoprotein</keyword>
<evidence type="ECO:0000256" key="10">
    <source>
        <dbReference type="ARBA" id="ARBA00023319"/>
    </source>
</evidence>
<feature type="compositionally biased region" description="Polar residues" evidence="11">
    <location>
        <begin position="148"/>
        <end position="158"/>
    </location>
</feature>
<dbReference type="InterPro" id="IPR013106">
    <property type="entry name" value="Ig_V-set"/>
</dbReference>
<evidence type="ECO:0000256" key="8">
    <source>
        <dbReference type="ARBA" id="ARBA00023170"/>
    </source>
</evidence>
<evidence type="ECO:0000256" key="4">
    <source>
        <dbReference type="ARBA" id="ARBA00022729"/>
    </source>
</evidence>
<evidence type="ECO:0000259" key="12">
    <source>
        <dbReference type="PROSITE" id="PS50835"/>
    </source>
</evidence>
<evidence type="ECO:0000256" key="2">
    <source>
        <dbReference type="ARBA" id="ARBA00022475"/>
    </source>
</evidence>
<evidence type="ECO:0000256" key="11">
    <source>
        <dbReference type="SAM" id="MobiDB-lite"/>
    </source>
</evidence>
<keyword evidence="2" id="KW-1003">Cell membrane</keyword>
<dbReference type="InterPro" id="IPR013783">
    <property type="entry name" value="Ig-like_fold"/>
</dbReference>
<dbReference type="PROSITE" id="PS50835">
    <property type="entry name" value="IG_LIKE"/>
    <property type="match status" value="2"/>
</dbReference>
<keyword evidence="5" id="KW-1133">Transmembrane helix</keyword>
<reference evidence="13" key="2">
    <citation type="submission" date="2025-09" db="UniProtKB">
        <authorList>
            <consortium name="Ensembl"/>
        </authorList>
    </citation>
    <scope>IDENTIFICATION</scope>
</reference>
<keyword evidence="10" id="KW-0393">Immunoglobulin domain</keyword>
<accession>A0A3Q3B823</accession>
<dbReference type="GO" id="GO:0009897">
    <property type="term" value="C:external side of plasma membrane"/>
    <property type="evidence" value="ECO:0007669"/>
    <property type="project" value="TreeGrafter"/>
</dbReference>
<dbReference type="GO" id="GO:0042102">
    <property type="term" value="P:positive regulation of T cell proliferation"/>
    <property type="evidence" value="ECO:0007669"/>
    <property type="project" value="TreeGrafter"/>
</dbReference>
<dbReference type="PANTHER" id="PTHR25466">
    <property type="entry name" value="T-LYMPHOCYTE ACTIVATION ANTIGEN"/>
    <property type="match status" value="1"/>
</dbReference>
<dbReference type="Gene3D" id="2.60.40.10">
    <property type="entry name" value="Immunoglobulins"/>
    <property type="match status" value="3"/>
</dbReference>
<dbReference type="SMART" id="SM00406">
    <property type="entry name" value="IGv"/>
    <property type="match status" value="1"/>
</dbReference>
<dbReference type="FunFam" id="2.60.40.10:FF:000142">
    <property type="entry name" value="V-set domain-containing T-cell activation inhibitor 1"/>
    <property type="match status" value="1"/>
</dbReference>
<evidence type="ECO:0000256" key="9">
    <source>
        <dbReference type="ARBA" id="ARBA00023180"/>
    </source>
</evidence>
<feature type="region of interest" description="Disordered" evidence="11">
    <location>
        <begin position="137"/>
        <end position="172"/>
    </location>
</feature>
<comment type="subcellular location">
    <subcellularLocation>
        <location evidence="1">Cell membrane</location>
        <topology evidence="1">Single-pass type I membrane protein</topology>
    </subcellularLocation>
</comment>
<dbReference type="GO" id="GO:0031295">
    <property type="term" value="P:T cell costimulation"/>
    <property type="evidence" value="ECO:0007669"/>
    <property type="project" value="TreeGrafter"/>
</dbReference>
<evidence type="ECO:0000256" key="6">
    <source>
        <dbReference type="ARBA" id="ARBA00023136"/>
    </source>
</evidence>
<dbReference type="SUPFAM" id="SSF48726">
    <property type="entry name" value="Immunoglobulin"/>
    <property type="match status" value="3"/>
</dbReference>